<dbReference type="KEGG" id="bgo:BM43_5946"/>
<feature type="transmembrane region" description="Helical" evidence="1">
    <location>
        <begin position="22"/>
        <end position="44"/>
    </location>
</feature>
<dbReference type="Proteomes" id="UP000029590">
    <property type="component" value="Unassembled WGS sequence"/>
</dbReference>
<reference evidence="2 3" key="1">
    <citation type="submission" date="2014-04" db="EMBL/GenBank/DDBJ databases">
        <authorList>
            <person name="Bishop-Lilly K.A."/>
            <person name="Broomall S.M."/>
            <person name="Chain P.S."/>
            <person name="Chertkov O."/>
            <person name="Coyne S.R."/>
            <person name="Daligault H.E."/>
            <person name="Davenport K.W."/>
            <person name="Erkkila T."/>
            <person name="Frey K.G."/>
            <person name="Gibbons H.S."/>
            <person name="Gu W."/>
            <person name="Jaissle J."/>
            <person name="Johnson S.L."/>
            <person name="Koroleva G.I."/>
            <person name="Ladner J.T."/>
            <person name="Lo C.-C."/>
            <person name="Minogue T.D."/>
            <person name="Munk C."/>
            <person name="Palacios G.F."/>
            <person name="Redden C.L."/>
            <person name="Rosenzweig C.N."/>
            <person name="Scholz M.B."/>
            <person name="Teshima H."/>
            <person name="Xu Y."/>
        </authorList>
    </citation>
    <scope>NUCLEOTIDE SEQUENCE [LARGE SCALE GENOMIC DNA]</scope>
    <source>
        <strain evidence="3">gladioli</strain>
    </source>
</reference>
<keyword evidence="1" id="KW-0472">Membrane</keyword>
<dbReference type="EMBL" id="JPGG01000016">
    <property type="protein sequence ID" value="KGC13911.1"/>
    <property type="molecule type" value="Genomic_DNA"/>
</dbReference>
<evidence type="ECO:0000256" key="1">
    <source>
        <dbReference type="SAM" id="Phobius"/>
    </source>
</evidence>
<dbReference type="RefSeq" id="WP_036055661.1">
    <property type="nucleotide sequence ID" value="NZ_JAUJQV010000001.1"/>
</dbReference>
<evidence type="ECO:0000313" key="3">
    <source>
        <dbReference type="Proteomes" id="UP000029590"/>
    </source>
</evidence>
<organism evidence="2 3">
    <name type="scientific">Burkholderia gladioli</name>
    <name type="common">Pseudomonas marginata</name>
    <name type="synonym">Phytomonas marginata</name>
    <dbReference type="NCBI Taxonomy" id="28095"/>
    <lineage>
        <taxon>Bacteria</taxon>
        <taxon>Pseudomonadati</taxon>
        <taxon>Pseudomonadota</taxon>
        <taxon>Betaproteobacteria</taxon>
        <taxon>Burkholderiales</taxon>
        <taxon>Burkholderiaceae</taxon>
        <taxon>Burkholderia</taxon>
    </lineage>
</organism>
<proteinExistence type="predicted"/>
<name>A0AAW3F2B5_BURGA</name>
<keyword evidence="1" id="KW-0812">Transmembrane</keyword>
<sequence>MTQVAASAFEAGVSLSDSLPRAVRTTCFMFLYGIVWVSLILIYLSEVRRAPTVDAAAAR</sequence>
<accession>A0AAW3F2B5</accession>
<evidence type="ECO:0000313" key="2">
    <source>
        <dbReference type="EMBL" id="KGC13911.1"/>
    </source>
</evidence>
<dbReference type="AlphaFoldDB" id="A0AAW3F2B5"/>
<keyword evidence="1" id="KW-1133">Transmembrane helix</keyword>
<protein>
    <submittedName>
        <fullName evidence="2">Major facilitator superfamily MFS_1</fullName>
    </submittedName>
</protein>
<gene>
    <name evidence="2" type="primary">narK</name>
    <name evidence="2" type="ORF">DM48_1819</name>
</gene>
<comment type="caution">
    <text evidence="2">The sequence shown here is derived from an EMBL/GenBank/DDBJ whole genome shotgun (WGS) entry which is preliminary data.</text>
</comment>